<protein>
    <recommendedName>
        <fullName evidence="7">Major facilitator superfamily associated domain-containing protein</fullName>
    </recommendedName>
</protein>
<feature type="transmembrane region" description="Helical" evidence="6">
    <location>
        <begin position="295"/>
        <end position="314"/>
    </location>
</feature>
<feature type="transmembrane region" description="Helical" evidence="6">
    <location>
        <begin position="470"/>
        <end position="489"/>
    </location>
</feature>
<reference evidence="8 9" key="1">
    <citation type="submission" date="2024-08" db="EMBL/GenBank/DDBJ databases">
        <title>Gnathostoma spinigerum genome.</title>
        <authorList>
            <person name="Gonzalez-Bertolin B."/>
            <person name="Monzon S."/>
            <person name="Zaballos A."/>
            <person name="Jimenez P."/>
            <person name="Dekumyoy P."/>
            <person name="Varona S."/>
            <person name="Cuesta I."/>
            <person name="Sumanam S."/>
            <person name="Adisakwattana P."/>
            <person name="Gasser R.B."/>
            <person name="Hernandez-Gonzalez A."/>
            <person name="Young N.D."/>
            <person name="Perteguer M.J."/>
        </authorList>
    </citation>
    <scope>NUCLEOTIDE SEQUENCE [LARGE SCALE GENOMIC DNA]</scope>
    <source>
        <strain evidence="8">AL3</strain>
        <tissue evidence="8">Liver</tissue>
    </source>
</reference>
<dbReference type="InterPro" id="IPR024989">
    <property type="entry name" value="MFS_assoc_dom"/>
</dbReference>
<keyword evidence="4 6" id="KW-1133">Transmembrane helix</keyword>
<dbReference type="AlphaFoldDB" id="A0ABD6EEU3"/>
<feature type="transmembrane region" description="Helical" evidence="6">
    <location>
        <begin position="529"/>
        <end position="548"/>
    </location>
</feature>
<gene>
    <name evidence="8" type="ORF">AB6A40_002583</name>
</gene>
<evidence type="ECO:0000256" key="6">
    <source>
        <dbReference type="SAM" id="Phobius"/>
    </source>
</evidence>
<evidence type="ECO:0000256" key="5">
    <source>
        <dbReference type="ARBA" id="ARBA00023136"/>
    </source>
</evidence>
<accession>A0ABD6EEU3</accession>
<evidence type="ECO:0000256" key="2">
    <source>
        <dbReference type="ARBA" id="ARBA00005241"/>
    </source>
</evidence>
<feature type="transmembrane region" description="Helical" evidence="6">
    <location>
        <begin position="440"/>
        <end position="458"/>
    </location>
</feature>
<dbReference type="Pfam" id="PF12832">
    <property type="entry name" value="MFS_1_like"/>
    <property type="match status" value="1"/>
</dbReference>
<feature type="transmembrane region" description="Helical" evidence="6">
    <location>
        <begin position="256"/>
        <end position="275"/>
    </location>
</feature>
<comment type="subcellular location">
    <subcellularLocation>
        <location evidence="1">Membrane</location>
        <topology evidence="1">Multi-pass membrane protein</topology>
    </subcellularLocation>
</comment>
<sequence>MEQRERRVVRWWGREYSRDLVVARLFYSSFFAAYGSLFPLLAVYFKQLGINAAQAGLLIGARPFVEFIARPFWGSFASRFKKCKVLLMFSLASFIVFTLAIGFVQPVTPYCIVKPENSTSDCVYLEQAGHIVRGGALGYLKQAAGIGTRKKRSPHFEIEDIVDLSSFATEDDFTPGIAPQVITREKVCNYDEAVYGVLVSPPHSTRVYRKPAVEQAFLLLLLLAVLGEFFSTPGLSLADGVTLSYVADQPKQFGHIRLYGSMSWGLAMLVMGIGLDFSDTFRNHPCPTKNTTEKNYTLCFVACSIFMFIAMLVATQFRFESIQHPDDVTCAVIDTRMDELSSAVTEKAQARKLQTDNPERSVWISAIRSLLSAHAAVYLLAVTTIGFGAGIIFAFLYWHLQDIGGSPVLFGVASVVNHGSEIAAYFYCFHIINKFGHTKVMYICLMANVLRFLLISLLKNPWMVLPLQVVQGFTLATVWASASSYISLVSPSQLKSTSQTILCVLYHGLGKGLGSIVGGFMIACIGTRATFRLYSLMALTVLAIKYGYHRIFKYETIKYSQEELDDDEPVALAPQGIPVAGAESKLIDAFHQTAVLNSNYGAIDSDPTQEAYDRYVNPSPHN</sequence>
<feature type="transmembrane region" description="Helical" evidence="6">
    <location>
        <begin position="501"/>
        <end position="523"/>
    </location>
</feature>
<feature type="transmembrane region" description="Helical" evidence="6">
    <location>
        <begin position="85"/>
        <end position="104"/>
    </location>
</feature>
<evidence type="ECO:0000313" key="9">
    <source>
        <dbReference type="Proteomes" id="UP001608902"/>
    </source>
</evidence>
<organism evidence="8 9">
    <name type="scientific">Gnathostoma spinigerum</name>
    <dbReference type="NCBI Taxonomy" id="75299"/>
    <lineage>
        <taxon>Eukaryota</taxon>
        <taxon>Metazoa</taxon>
        <taxon>Ecdysozoa</taxon>
        <taxon>Nematoda</taxon>
        <taxon>Chromadorea</taxon>
        <taxon>Rhabditida</taxon>
        <taxon>Spirurina</taxon>
        <taxon>Gnathostomatomorpha</taxon>
        <taxon>Gnathostomatoidea</taxon>
        <taxon>Gnathostomatidae</taxon>
        <taxon>Gnathostoma</taxon>
    </lineage>
</organism>
<dbReference type="PANTHER" id="PTHR16172:SF2">
    <property type="entry name" value="MAJOR FACILITATOR SUPERFAMILY DOMAIN-CONTAINING PROTEIN 6"/>
    <property type="match status" value="1"/>
</dbReference>
<feature type="domain" description="Major facilitator superfamily associated" evidence="7">
    <location>
        <begin position="25"/>
        <end position="532"/>
    </location>
</feature>
<dbReference type="SUPFAM" id="SSF103473">
    <property type="entry name" value="MFS general substrate transporter"/>
    <property type="match status" value="1"/>
</dbReference>
<dbReference type="CDD" id="cd17335">
    <property type="entry name" value="MFS_MFSD6"/>
    <property type="match status" value="1"/>
</dbReference>
<keyword evidence="9" id="KW-1185">Reference proteome</keyword>
<feature type="transmembrane region" description="Helical" evidence="6">
    <location>
        <begin position="216"/>
        <end position="235"/>
    </location>
</feature>
<name>A0ABD6EEU3_9BILA</name>
<dbReference type="PANTHER" id="PTHR16172">
    <property type="entry name" value="MAJOR FACILITATOR SUPERFAMILY DOMAIN-CONTAINING PROTEIN 6-LIKE"/>
    <property type="match status" value="1"/>
</dbReference>
<feature type="transmembrane region" description="Helical" evidence="6">
    <location>
        <begin position="21"/>
        <end position="45"/>
    </location>
</feature>
<keyword evidence="3 6" id="KW-0812">Transmembrane</keyword>
<evidence type="ECO:0000256" key="3">
    <source>
        <dbReference type="ARBA" id="ARBA00022692"/>
    </source>
</evidence>
<comment type="similarity">
    <text evidence="2">Belongs to the major facilitator superfamily. MFSD6 family.</text>
</comment>
<dbReference type="InterPro" id="IPR051717">
    <property type="entry name" value="MFS_MFSD6"/>
</dbReference>
<evidence type="ECO:0000259" key="7">
    <source>
        <dbReference type="Pfam" id="PF12832"/>
    </source>
</evidence>
<dbReference type="GO" id="GO:0016020">
    <property type="term" value="C:membrane"/>
    <property type="evidence" value="ECO:0007669"/>
    <property type="project" value="UniProtKB-SubCell"/>
</dbReference>
<keyword evidence="5 6" id="KW-0472">Membrane</keyword>
<dbReference type="EMBL" id="JBGFUD010001172">
    <property type="protein sequence ID" value="MFH4975874.1"/>
    <property type="molecule type" value="Genomic_DNA"/>
</dbReference>
<proteinExistence type="inferred from homology"/>
<dbReference type="InterPro" id="IPR036259">
    <property type="entry name" value="MFS_trans_sf"/>
</dbReference>
<evidence type="ECO:0000256" key="1">
    <source>
        <dbReference type="ARBA" id="ARBA00004141"/>
    </source>
</evidence>
<evidence type="ECO:0000256" key="4">
    <source>
        <dbReference type="ARBA" id="ARBA00022989"/>
    </source>
</evidence>
<comment type="caution">
    <text evidence="8">The sequence shown here is derived from an EMBL/GenBank/DDBJ whole genome shotgun (WGS) entry which is preliminary data.</text>
</comment>
<evidence type="ECO:0000313" key="8">
    <source>
        <dbReference type="EMBL" id="MFH4975874.1"/>
    </source>
</evidence>
<dbReference type="Gene3D" id="1.20.1250.20">
    <property type="entry name" value="MFS general substrate transporter like domains"/>
    <property type="match status" value="2"/>
</dbReference>
<feature type="transmembrane region" description="Helical" evidence="6">
    <location>
        <begin position="375"/>
        <end position="396"/>
    </location>
</feature>
<dbReference type="Proteomes" id="UP001608902">
    <property type="component" value="Unassembled WGS sequence"/>
</dbReference>